<gene>
    <name evidence="3" type="ORF">H9826_11655</name>
</gene>
<dbReference type="Gene3D" id="3.40.1110.10">
    <property type="entry name" value="Calcium-transporting ATPase, cytoplasmic domain N"/>
    <property type="match status" value="1"/>
</dbReference>
<feature type="region of interest" description="Disordered" evidence="1">
    <location>
        <begin position="145"/>
        <end position="197"/>
    </location>
</feature>
<feature type="transmembrane region" description="Helical" evidence="2">
    <location>
        <begin position="307"/>
        <end position="327"/>
    </location>
</feature>
<keyword evidence="2" id="KW-0472">Membrane</keyword>
<keyword evidence="2" id="KW-1133">Transmembrane helix</keyword>
<accession>A0A9D1Z728</accession>
<dbReference type="InterPro" id="IPR023299">
    <property type="entry name" value="ATPase_P-typ_cyto_dom_N"/>
</dbReference>
<dbReference type="EMBL" id="DXCX01000127">
    <property type="protein sequence ID" value="HIY74603.1"/>
    <property type="molecule type" value="Genomic_DNA"/>
</dbReference>
<reference evidence="3" key="2">
    <citation type="submission" date="2021-04" db="EMBL/GenBank/DDBJ databases">
        <authorList>
            <person name="Gilroy R."/>
        </authorList>
    </citation>
    <scope>NUCLEOTIDE SEQUENCE</scope>
    <source>
        <strain evidence="3">CHK33-7979</strain>
    </source>
</reference>
<dbReference type="InterPro" id="IPR023214">
    <property type="entry name" value="HAD_sf"/>
</dbReference>
<evidence type="ECO:0000256" key="2">
    <source>
        <dbReference type="SAM" id="Phobius"/>
    </source>
</evidence>
<dbReference type="Proteomes" id="UP000886824">
    <property type="component" value="Unassembled WGS sequence"/>
</dbReference>
<reference evidence="3" key="1">
    <citation type="journal article" date="2021" name="PeerJ">
        <title>Extensive microbial diversity within the chicken gut microbiome revealed by metagenomics and culture.</title>
        <authorList>
            <person name="Gilroy R."/>
            <person name="Ravi A."/>
            <person name="Getino M."/>
            <person name="Pursley I."/>
            <person name="Horton D.L."/>
            <person name="Alikhan N.F."/>
            <person name="Baker D."/>
            <person name="Gharbi K."/>
            <person name="Hall N."/>
            <person name="Watson M."/>
            <person name="Adriaenssens E.M."/>
            <person name="Foster-Nyarko E."/>
            <person name="Jarju S."/>
            <person name="Secka A."/>
            <person name="Antonio M."/>
            <person name="Oren A."/>
            <person name="Chaudhuri R.R."/>
            <person name="La Ragione R."/>
            <person name="Hildebrand F."/>
            <person name="Pallen M.J."/>
        </authorList>
    </citation>
    <scope>NUCLEOTIDE SEQUENCE</scope>
    <source>
        <strain evidence="3">CHK33-7979</strain>
    </source>
</reference>
<feature type="compositionally biased region" description="Basic and acidic residues" evidence="1">
    <location>
        <begin position="168"/>
        <end position="180"/>
    </location>
</feature>
<protein>
    <submittedName>
        <fullName evidence="3">Uncharacterized protein</fullName>
    </submittedName>
</protein>
<name>A0A9D1Z728_9FIRM</name>
<evidence type="ECO:0000256" key="1">
    <source>
        <dbReference type="SAM" id="MobiDB-lite"/>
    </source>
</evidence>
<evidence type="ECO:0000313" key="4">
    <source>
        <dbReference type="Proteomes" id="UP000886824"/>
    </source>
</evidence>
<comment type="caution">
    <text evidence="3">The sequence shown here is derived from an EMBL/GenBank/DDBJ whole genome shotgun (WGS) entry which is preliminary data.</text>
</comment>
<feature type="region of interest" description="Disordered" evidence="1">
    <location>
        <begin position="29"/>
        <end position="126"/>
    </location>
</feature>
<organism evidence="3 4">
    <name type="scientific">Candidatus Intestinimonas merdavium</name>
    <dbReference type="NCBI Taxonomy" id="2838622"/>
    <lineage>
        <taxon>Bacteria</taxon>
        <taxon>Bacillati</taxon>
        <taxon>Bacillota</taxon>
        <taxon>Clostridia</taxon>
        <taxon>Eubacteriales</taxon>
        <taxon>Intestinimonas</taxon>
    </lineage>
</organism>
<feature type="transmembrane region" description="Helical" evidence="2">
    <location>
        <begin position="246"/>
        <end position="267"/>
    </location>
</feature>
<feature type="transmembrane region" description="Helical" evidence="2">
    <location>
        <begin position="713"/>
        <end position="733"/>
    </location>
</feature>
<proteinExistence type="predicted"/>
<feature type="transmembrane region" description="Helical" evidence="2">
    <location>
        <begin position="214"/>
        <end position="234"/>
    </location>
</feature>
<feature type="transmembrane region" description="Helical" evidence="2">
    <location>
        <begin position="274"/>
        <end position="295"/>
    </location>
</feature>
<evidence type="ECO:0000313" key="3">
    <source>
        <dbReference type="EMBL" id="HIY74603.1"/>
    </source>
</evidence>
<dbReference type="GO" id="GO:0000166">
    <property type="term" value="F:nucleotide binding"/>
    <property type="evidence" value="ECO:0007669"/>
    <property type="project" value="InterPro"/>
</dbReference>
<dbReference type="AlphaFoldDB" id="A0A9D1Z728"/>
<keyword evidence="2" id="KW-0812">Transmembrane</keyword>
<sequence length="736" mass="79425">MAKDDEKKDNGFTLEEILAEYGVDVSRWEGEEPPAAKGAVSGPDLPWPEAKRTPPPKNVVIFPGTAAEPKEEGGGEASDESDSDGAGESSGQESDAEEEAPPPKPRKAPVTDKVLEFPEDDTPPLQAGLRHLKEKADAFSEQMFAEEGTEVSEETIRFQKLIPGVDEEERREKENPPARERKPRKPPAPPPDLPPGDLASRYGRGLGLLRLRSVLVALLSIPLLYLAFAGFFGLFLPETLMGSFQLRVLCSGGLLAVAMVLGLDVLLRGLLDLFFLRPGGATASCFACAFTLWDAFTQLTWMPERTTIPYCAACCVGLFCTMWGTYAKRQGLRLSCRTAAAASEPYLVTLDRKSWNGKDAYAKWSGPAYGFGSQVQEPDGTERALRVSVPLLLLGSLLCSLIASVGQDAIERLPWCLSATTTATASFSALLCFSRPYRALSRRLASSGAALPGWSGAQRAGSAILLTDTDLFPPGEVSLNGIKIFGDYSVEKVVAVCATLIKESGSGLDKIFHDLLRTQGAVYRRCSGFTRHEGGGLSADIRGERILVGSASFMTLMEVPLPQGLNVRSAVFCAIEGDLAGIFALNYAMHPTIPPAITALVNNRVSPVLCTRDFNLIPAMLRQKFKLPVEKMDFPAVDRRTELSDPAALHNAGLTAVLCREGLAPFSEAVVGAKRLRLAVLMTTTLSVLGSVIGLLLAFYLTFIGAWSSLTSAQMTIFLLAWTVPTLLISGWVERY</sequence>
<dbReference type="Gene3D" id="3.40.50.1000">
    <property type="entry name" value="HAD superfamily/HAD-like"/>
    <property type="match status" value="1"/>
</dbReference>
<feature type="transmembrane region" description="Helical" evidence="2">
    <location>
        <begin position="678"/>
        <end position="701"/>
    </location>
</feature>